<dbReference type="EMBL" id="JH712341">
    <property type="protein sequence ID" value="EFO14027.1"/>
    <property type="molecule type" value="Genomic_DNA"/>
</dbReference>
<evidence type="ECO:0000256" key="1">
    <source>
        <dbReference type="SAM" id="MobiDB-lite"/>
    </source>
</evidence>
<dbReference type="RefSeq" id="XP_003150042.1">
    <property type="nucleotide sequence ID" value="XM_003149994.1"/>
</dbReference>
<dbReference type="OrthoDB" id="5873448at2759"/>
<dbReference type="CTD" id="9951977"/>
<proteinExistence type="predicted"/>
<name>A0A1S0THL1_LOALO</name>
<gene>
    <name evidence="2" type="ORF">LOAG_14496</name>
</gene>
<protein>
    <submittedName>
        <fullName evidence="2">Uncharacterized protein</fullName>
    </submittedName>
</protein>
<feature type="compositionally biased region" description="Polar residues" evidence="1">
    <location>
        <begin position="28"/>
        <end position="41"/>
    </location>
</feature>
<feature type="region of interest" description="Disordered" evidence="1">
    <location>
        <begin position="21"/>
        <end position="41"/>
    </location>
</feature>
<sequence length="118" mass="13265">MIVAINETQFCISKPNIPPSTEMLNDDSVATNSGDKANSTRTSSISYTSVLIFLKKKKKSSNVLDTTSTDPEKILNKASIDFEFRFVASELEKKCHEYERITDTTINNNTANETRKHD</sequence>
<dbReference type="GeneID" id="9951977"/>
<dbReference type="AlphaFoldDB" id="A0A1S0THL1"/>
<dbReference type="KEGG" id="loa:LOAG_14496"/>
<dbReference type="OMA" id="IDFEFRF"/>
<accession>A0A1S0THL1</accession>
<organism evidence="2">
    <name type="scientific">Loa loa</name>
    <name type="common">Eye worm</name>
    <name type="synonym">Filaria loa</name>
    <dbReference type="NCBI Taxonomy" id="7209"/>
    <lineage>
        <taxon>Eukaryota</taxon>
        <taxon>Metazoa</taxon>
        <taxon>Ecdysozoa</taxon>
        <taxon>Nematoda</taxon>
        <taxon>Chromadorea</taxon>
        <taxon>Rhabditida</taxon>
        <taxon>Spirurina</taxon>
        <taxon>Spiruromorpha</taxon>
        <taxon>Filarioidea</taxon>
        <taxon>Onchocercidae</taxon>
        <taxon>Loa</taxon>
    </lineage>
</organism>
<evidence type="ECO:0000313" key="2">
    <source>
        <dbReference type="EMBL" id="EFO14027.1"/>
    </source>
</evidence>
<dbReference type="InParanoid" id="A0A1S0THL1"/>
<reference evidence="2" key="1">
    <citation type="submission" date="2012-04" db="EMBL/GenBank/DDBJ databases">
        <title>The Genome Sequence of Loa loa.</title>
        <authorList>
            <consortium name="The Broad Institute Genome Sequencing Platform"/>
            <consortium name="Broad Institute Genome Sequencing Center for Infectious Disease"/>
            <person name="Nutman T.B."/>
            <person name="Fink D.L."/>
            <person name="Russ C."/>
            <person name="Young S."/>
            <person name="Zeng Q."/>
            <person name="Gargeya S."/>
            <person name="Alvarado L."/>
            <person name="Berlin A."/>
            <person name="Chapman S.B."/>
            <person name="Chen Z."/>
            <person name="Freedman E."/>
            <person name="Gellesch M."/>
            <person name="Goldberg J."/>
            <person name="Griggs A."/>
            <person name="Gujja S."/>
            <person name="Heilman E.R."/>
            <person name="Heiman D."/>
            <person name="Howarth C."/>
            <person name="Mehta T."/>
            <person name="Neiman D."/>
            <person name="Pearson M."/>
            <person name="Roberts A."/>
            <person name="Saif S."/>
            <person name="Shea T."/>
            <person name="Shenoy N."/>
            <person name="Sisk P."/>
            <person name="Stolte C."/>
            <person name="Sykes S."/>
            <person name="White J."/>
            <person name="Yandava C."/>
            <person name="Haas B."/>
            <person name="Henn M.R."/>
            <person name="Nusbaum C."/>
            <person name="Birren B."/>
        </authorList>
    </citation>
    <scope>NUCLEOTIDE SEQUENCE [LARGE SCALE GENOMIC DNA]</scope>
</reference>